<dbReference type="AlphaFoldDB" id="A0ABD3KF02"/>
<evidence type="ECO:0000256" key="1">
    <source>
        <dbReference type="SAM" id="MobiDB-lite"/>
    </source>
</evidence>
<feature type="compositionally biased region" description="Basic and acidic residues" evidence="1">
    <location>
        <begin position="284"/>
        <end position="300"/>
    </location>
</feature>
<dbReference type="PANTHER" id="PTHR34380">
    <property type="entry name" value="BNAA03G12380D PROTEIN"/>
    <property type="match status" value="1"/>
</dbReference>
<feature type="region of interest" description="Disordered" evidence="1">
    <location>
        <begin position="277"/>
        <end position="302"/>
    </location>
</feature>
<reference evidence="2 3" key="1">
    <citation type="submission" date="2024-11" db="EMBL/GenBank/DDBJ databases">
        <title>Chromosome-level genome assembly of Eucalyptus globulus Labill. provides insights into its genome evolution.</title>
        <authorList>
            <person name="Li X."/>
        </authorList>
    </citation>
    <scope>NUCLEOTIDE SEQUENCE [LARGE SCALE GENOMIC DNA]</scope>
    <source>
        <strain evidence="2">CL2024</strain>
        <tissue evidence="2">Fresh tender leaves</tissue>
    </source>
</reference>
<dbReference type="Proteomes" id="UP001634007">
    <property type="component" value="Unassembled WGS sequence"/>
</dbReference>
<gene>
    <name evidence="2" type="ORF">ACJRO7_019761</name>
</gene>
<keyword evidence="3" id="KW-1185">Reference proteome</keyword>
<organism evidence="2 3">
    <name type="scientific">Eucalyptus globulus</name>
    <name type="common">Tasmanian blue gum</name>
    <dbReference type="NCBI Taxonomy" id="34317"/>
    <lineage>
        <taxon>Eukaryota</taxon>
        <taxon>Viridiplantae</taxon>
        <taxon>Streptophyta</taxon>
        <taxon>Embryophyta</taxon>
        <taxon>Tracheophyta</taxon>
        <taxon>Spermatophyta</taxon>
        <taxon>Magnoliopsida</taxon>
        <taxon>eudicotyledons</taxon>
        <taxon>Gunneridae</taxon>
        <taxon>Pentapetalae</taxon>
        <taxon>rosids</taxon>
        <taxon>malvids</taxon>
        <taxon>Myrtales</taxon>
        <taxon>Myrtaceae</taxon>
        <taxon>Myrtoideae</taxon>
        <taxon>Eucalypteae</taxon>
        <taxon>Eucalyptus</taxon>
    </lineage>
</organism>
<protein>
    <submittedName>
        <fullName evidence="2">Uncharacterized protein</fullName>
    </submittedName>
</protein>
<proteinExistence type="predicted"/>
<dbReference type="PANTHER" id="PTHR34380:SF1">
    <property type="entry name" value="OS01G0221300 PROTEIN"/>
    <property type="match status" value="1"/>
</dbReference>
<comment type="caution">
    <text evidence="2">The sequence shown here is derived from an EMBL/GenBank/DDBJ whole genome shotgun (WGS) entry which is preliminary data.</text>
</comment>
<evidence type="ECO:0000313" key="3">
    <source>
        <dbReference type="Proteomes" id="UP001634007"/>
    </source>
</evidence>
<feature type="region of interest" description="Disordered" evidence="1">
    <location>
        <begin position="1"/>
        <end position="24"/>
    </location>
</feature>
<feature type="compositionally biased region" description="Basic and acidic residues" evidence="1">
    <location>
        <begin position="1"/>
        <end position="17"/>
    </location>
</feature>
<dbReference type="EMBL" id="JBJKBG010000005">
    <property type="protein sequence ID" value="KAL3738283.1"/>
    <property type="molecule type" value="Genomic_DNA"/>
</dbReference>
<accession>A0ABD3KF02</accession>
<name>A0ABD3KF02_EUCGL</name>
<feature type="compositionally biased region" description="Gly residues" evidence="1">
    <location>
        <begin position="189"/>
        <end position="209"/>
    </location>
</feature>
<feature type="region of interest" description="Disordered" evidence="1">
    <location>
        <begin position="160"/>
        <end position="211"/>
    </location>
</feature>
<evidence type="ECO:0000313" key="2">
    <source>
        <dbReference type="EMBL" id="KAL3738283.1"/>
    </source>
</evidence>
<sequence>MSRCDPRARSARGEKAGEAANGSAPEALASLGSAFRGVEGSPKLLAAMSEVWRLDIEEIEALGKEKEVLRASLEDEARDSGALREENGRLRKRVASLQDEVRMLEEENGRLRAKVASLEDEVRRGKEREREEVVMLEAENDRLRRSEELLREMKRVLESKKAAEEEVKDVEGENGVPSKADGFDVENGDSGGDGVGAPKGDDFGVGGGASSSRKLRTKLYFGEGTCASATTSAGSGDKCLVKESVVLQGDGRTPLKEVEVCSIDDCVAGSGHSSGNYLSYQKPTEGRHPGESNQETEKRELKRKRGSCLDLIEWENKDNHDNGAGISLNQAGGRKMNKNVSILVCPSTPASYGLHKSLNQSVQDVTIVKQHEQKSIKGQDSKKSSSKLTMVNSIAREKEVGSDTAIVKQHEQKNIKGQDCKDSSSKLTVVNSIVHEDKVASDTAKPGDGSSLRGGAWKKVEELCSDLERDDELCLKAICALYKRQILAQKAMEKGVGRGFNGFRVLRGNFLGEFLTDRDPQCKLKRSVQELQDHCPRRLIDCRNIAIEHAKQLFAICQNKEDPLLFSEGS</sequence>
<feature type="compositionally biased region" description="Basic and acidic residues" evidence="1">
    <location>
        <begin position="160"/>
        <end position="171"/>
    </location>
</feature>